<dbReference type="Gene3D" id="1.10.510.10">
    <property type="entry name" value="Transferase(Phosphotransferase) domain 1"/>
    <property type="match status" value="1"/>
</dbReference>
<evidence type="ECO:0000313" key="7">
    <source>
        <dbReference type="EMBL" id="RIB16479.1"/>
    </source>
</evidence>
<evidence type="ECO:0000256" key="1">
    <source>
        <dbReference type="ARBA" id="ARBA00022679"/>
    </source>
</evidence>
<dbReference type="STRING" id="44941.A0A397V6E1"/>
<dbReference type="GO" id="GO:0004674">
    <property type="term" value="F:protein serine/threonine kinase activity"/>
    <property type="evidence" value="ECO:0007669"/>
    <property type="project" value="TreeGrafter"/>
</dbReference>
<comment type="caution">
    <text evidence="7">The sequence shown here is derived from an EMBL/GenBank/DDBJ whole genome shotgun (WGS) entry which is preliminary data.</text>
</comment>
<dbReference type="PROSITE" id="PS00107">
    <property type="entry name" value="PROTEIN_KINASE_ATP"/>
    <property type="match status" value="1"/>
</dbReference>
<dbReference type="Proteomes" id="UP000266673">
    <property type="component" value="Unassembled WGS sequence"/>
</dbReference>
<reference evidence="7 8" key="1">
    <citation type="submission" date="2018-06" db="EMBL/GenBank/DDBJ databases">
        <title>Comparative genomics reveals the genomic features of Rhizophagus irregularis, R. cerebriforme, R. diaphanum and Gigaspora rosea, and their symbiotic lifestyle signature.</title>
        <authorList>
            <person name="Morin E."/>
            <person name="San Clemente H."/>
            <person name="Chen E.C.H."/>
            <person name="De La Providencia I."/>
            <person name="Hainaut M."/>
            <person name="Kuo A."/>
            <person name="Kohler A."/>
            <person name="Murat C."/>
            <person name="Tang N."/>
            <person name="Roy S."/>
            <person name="Loubradou J."/>
            <person name="Henrissat B."/>
            <person name="Grigoriev I.V."/>
            <person name="Corradi N."/>
            <person name="Roux C."/>
            <person name="Martin F.M."/>
        </authorList>
    </citation>
    <scope>NUCLEOTIDE SEQUENCE [LARGE SCALE GENOMIC DNA]</scope>
    <source>
        <strain evidence="7 8">DAOM 194757</strain>
    </source>
</reference>
<keyword evidence="1" id="KW-0808">Transferase</keyword>
<dbReference type="GO" id="GO:0005524">
    <property type="term" value="F:ATP binding"/>
    <property type="evidence" value="ECO:0007669"/>
    <property type="project" value="UniProtKB-UniRule"/>
</dbReference>
<dbReference type="OrthoDB" id="4062651at2759"/>
<keyword evidence="3 7" id="KW-0418">Kinase</keyword>
<evidence type="ECO:0000259" key="6">
    <source>
        <dbReference type="PROSITE" id="PS50011"/>
    </source>
</evidence>
<keyword evidence="2 5" id="KW-0547">Nucleotide-binding</keyword>
<name>A0A397V6E1_9GLOM</name>
<accession>A0A397V6E1</accession>
<evidence type="ECO:0000313" key="8">
    <source>
        <dbReference type="Proteomes" id="UP000266673"/>
    </source>
</evidence>
<dbReference type="EMBL" id="QKWP01000672">
    <property type="protein sequence ID" value="RIB16479.1"/>
    <property type="molecule type" value="Genomic_DNA"/>
</dbReference>
<dbReference type="Pfam" id="PF07714">
    <property type="entry name" value="PK_Tyr_Ser-Thr"/>
    <property type="match status" value="1"/>
</dbReference>
<evidence type="ECO:0000256" key="4">
    <source>
        <dbReference type="ARBA" id="ARBA00022840"/>
    </source>
</evidence>
<feature type="binding site" evidence="5">
    <location>
        <position position="81"/>
    </location>
    <ligand>
        <name>ATP</name>
        <dbReference type="ChEBI" id="CHEBI:30616"/>
    </ligand>
</feature>
<dbReference type="InterPro" id="IPR001245">
    <property type="entry name" value="Ser-Thr/Tyr_kinase_cat_dom"/>
</dbReference>
<dbReference type="AlphaFoldDB" id="A0A397V6E1"/>
<dbReference type="InterPro" id="IPR051681">
    <property type="entry name" value="Ser/Thr_Kinases-Pseudokinases"/>
</dbReference>
<dbReference type="InterPro" id="IPR000719">
    <property type="entry name" value="Prot_kinase_dom"/>
</dbReference>
<gene>
    <name evidence="7" type="ORF">C2G38_2316353</name>
</gene>
<dbReference type="PANTHER" id="PTHR44329">
    <property type="entry name" value="SERINE/THREONINE-PROTEIN KINASE TNNI3K-RELATED"/>
    <property type="match status" value="1"/>
</dbReference>
<proteinExistence type="predicted"/>
<dbReference type="PROSITE" id="PS50011">
    <property type="entry name" value="PROTEIN_KINASE_DOM"/>
    <property type="match status" value="1"/>
</dbReference>
<dbReference type="InterPro" id="IPR011009">
    <property type="entry name" value="Kinase-like_dom_sf"/>
</dbReference>
<keyword evidence="4 5" id="KW-0067">ATP-binding</keyword>
<sequence>MELEYQEIYKRIIIGIKSTNNNFNIENDAKKLLVEEEYPLSWIPFKELYDTKKIGQGGFATVLYAKWVDKRENALRGVALKLLHGSRSCDEGFIQELKAYCNIGSKHPSFLKCYGISKDESSEDFILVLEYAAIGSLRKNLCSVLKMNWIDKLTLLHCITSDLQMIHSQGLIHRDLHSDLGLSITITKKLNAERRGVYGILPYIAPEVLDGEQYTTASDIYSFGIIMCEILYGKSDYFNHQSEIPVHDKIVSIVDQRLIVHL</sequence>
<keyword evidence="8" id="KW-1185">Reference proteome</keyword>
<dbReference type="PANTHER" id="PTHR44329:SF288">
    <property type="entry name" value="MITOGEN-ACTIVATED PROTEIN KINASE KINASE KINASE 20"/>
    <property type="match status" value="1"/>
</dbReference>
<dbReference type="InterPro" id="IPR017441">
    <property type="entry name" value="Protein_kinase_ATP_BS"/>
</dbReference>
<organism evidence="7 8">
    <name type="scientific">Gigaspora rosea</name>
    <dbReference type="NCBI Taxonomy" id="44941"/>
    <lineage>
        <taxon>Eukaryota</taxon>
        <taxon>Fungi</taxon>
        <taxon>Fungi incertae sedis</taxon>
        <taxon>Mucoromycota</taxon>
        <taxon>Glomeromycotina</taxon>
        <taxon>Glomeromycetes</taxon>
        <taxon>Diversisporales</taxon>
        <taxon>Gigasporaceae</taxon>
        <taxon>Gigaspora</taxon>
    </lineage>
</organism>
<evidence type="ECO:0000256" key="3">
    <source>
        <dbReference type="ARBA" id="ARBA00022777"/>
    </source>
</evidence>
<protein>
    <submittedName>
        <fullName evidence="7">Kinase-like domain-containing protein</fullName>
    </submittedName>
</protein>
<feature type="domain" description="Protein kinase" evidence="6">
    <location>
        <begin position="48"/>
        <end position="262"/>
    </location>
</feature>
<evidence type="ECO:0000256" key="5">
    <source>
        <dbReference type="PROSITE-ProRule" id="PRU10141"/>
    </source>
</evidence>
<evidence type="ECO:0000256" key="2">
    <source>
        <dbReference type="ARBA" id="ARBA00022741"/>
    </source>
</evidence>
<dbReference type="SUPFAM" id="SSF56112">
    <property type="entry name" value="Protein kinase-like (PK-like)"/>
    <property type="match status" value="1"/>
</dbReference>